<reference evidence="3 4" key="1">
    <citation type="submission" date="2019-05" db="EMBL/GenBank/DDBJ databases">
        <title>A Chromosome-scale Meerkat (S. suricatta) Genome Assembly.</title>
        <authorList>
            <person name="Dudchenko O."/>
            <person name="Lieberman Aiden E."/>
            <person name="Tung J."/>
            <person name="Barreiro L.B."/>
            <person name="Clutton-Brock T.H."/>
        </authorList>
    </citation>
    <scope>NUCLEOTIDE SEQUENCE [LARGE SCALE GENOMIC DNA]</scope>
</reference>
<reference evidence="3" key="2">
    <citation type="submission" date="2025-08" db="UniProtKB">
        <authorList>
            <consortium name="Ensembl"/>
        </authorList>
    </citation>
    <scope>IDENTIFICATION</scope>
</reference>
<accession>A0A673VF00</accession>
<evidence type="ECO:0000256" key="1">
    <source>
        <dbReference type="SAM" id="MobiDB-lite"/>
    </source>
</evidence>
<dbReference type="PANTHER" id="PTHR10151">
    <property type="entry name" value="ECTONUCLEOTIDE PYROPHOSPHATASE/PHOSPHODIESTERASE"/>
    <property type="match status" value="1"/>
</dbReference>
<dbReference type="SUPFAM" id="SSF53649">
    <property type="entry name" value="Alkaline phosphatase-like"/>
    <property type="match status" value="1"/>
</dbReference>
<keyword evidence="2" id="KW-0732">Signal</keyword>
<feature type="chain" id="PRO_5025434572" evidence="2">
    <location>
        <begin position="22"/>
        <end position="311"/>
    </location>
</feature>
<evidence type="ECO:0000313" key="3">
    <source>
        <dbReference type="Ensembl" id="ENSSSUP00005035439.1"/>
    </source>
</evidence>
<feature type="region of interest" description="Disordered" evidence="1">
    <location>
        <begin position="97"/>
        <end position="217"/>
    </location>
</feature>
<dbReference type="Proteomes" id="UP000472268">
    <property type="component" value="Chromosome 17"/>
</dbReference>
<reference evidence="3" key="3">
    <citation type="submission" date="2025-09" db="UniProtKB">
        <authorList>
            <consortium name="Ensembl"/>
        </authorList>
    </citation>
    <scope>IDENTIFICATION</scope>
</reference>
<gene>
    <name evidence="3" type="primary">ENPP7</name>
</gene>
<dbReference type="AlphaFoldDB" id="A0A673VF00"/>
<sequence length="311" mass="33284">MGCPTVLLAAALLTLLAPGTGAPISRKASRNKLLLVSFDGFRWDYDQDVDTPNLDAMALDGVKARYMTPAFVTMTSPCHFTLVTGLKDRLLLLPGRQRHLPGHGRDAEREGRRSAQLRRREGVEDQHRHGDEVVHGGGPGPGHALLRGARLHGPQVRPRVPAEAGHGDAGGQDGGLPPRPHQEQRPGGQPQPGHHLRPRHGHREQEGPGPGGVPQVPQLHLQGHRVRAPGLRAERDAGAQGGAAGEGVHGPQGRPPQAPRLHEGVLPRLPALRQQPQDHPLAHVQRPRLRHPRGEQGAGSLAGLPALLPDP</sequence>
<dbReference type="PANTHER" id="PTHR10151:SF63">
    <property type="entry name" value="ECTONUCLEOTIDE PYROPHOSPHATASE_PHOSPHODIESTERASE FAMILY MEMBER 7"/>
    <property type="match status" value="1"/>
</dbReference>
<feature type="signal peptide" evidence="2">
    <location>
        <begin position="1"/>
        <end position="21"/>
    </location>
</feature>
<feature type="compositionally biased region" description="Gly residues" evidence="1">
    <location>
        <begin position="239"/>
        <end position="250"/>
    </location>
</feature>
<evidence type="ECO:0000313" key="4">
    <source>
        <dbReference type="Proteomes" id="UP000472268"/>
    </source>
</evidence>
<organism evidence="3 4">
    <name type="scientific">Suricata suricatta</name>
    <name type="common">Meerkat</name>
    <dbReference type="NCBI Taxonomy" id="37032"/>
    <lineage>
        <taxon>Eukaryota</taxon>
        <taxon>Metazoa</taxon>
        <taxon>Chordata</taxon>
        <taxon>Craniata</taxon>
        <taxon>Vertebrata</taxon>
        <taxon>Euteleostomi</taxon>
        <taxon>Mammalia</taxon>
        <taxon>Eutheria</taxon>
        <taxon>Laurasiatheria</taxon>
        <taxon>Carnivora</taxon>
        <taxon>Feliformia</taxon>
        <taxon>Herpestidae</taxon>
        <taxon>Suricata</taxon>
    </lineage>
</organism>
<dbReference type="Ensembl" id="ENSSSUT00005040368.1">
    <property type="protein sequence ID" value="ENSSSUP00005035439.1"/>
    <property type="gene ID" value="ENSSSUG00005022723.1"/>
</dbReference>
<feature type="compositionally biased region" description="Low complexity" evidence="1">
    <location>
        <begin position="298"/>
        <end position="311"/>
    </location>
</feature>
<proteinExistence type="predicted"/>
<dbReference type="InterPro" id="IPR002591">
    <property type="entry name" value="Phosphodiest/P_Trfase"/>
</dbReference>
<keyword evidence="4" id="KW-1185">Reference proteome</keyword>
<dbReference type="Pfam" id="PF01663">
    <property type="entry name" value="Phosphodiest"/>
    <property type="match status" value="1"/>
</dbReference>
<dbReference type="Gene3D" id="3.40.720.10">
    <property type="entry name" value="Alkaline Phosphatase, subunit A"/>
    <property type="match status" value="1"/>
</dbReference>
<dbReference type="InterPro" id="IPR017850">
    <property type="entry name" value="Alkaline_phosphatase_core_sf"/>
</dbReference>
<protein>
    <submittedName>
        <fullName evidence="3">Ectonucleotide pyrophosphatase/phosphodiesterase 7</fullName>
    </submittedName>
</protein>
<feature type="compositionally biased region" description="Basic and acidic residues" evidence="1">
    <location>
        <begin position="103"/>
        <end position="134"/>
    </location>
</feature>
<name>A0A673VF00_SURSU</name>
<feature type="region of interest" description="Disordered" evidence="1">
    <location>
        <begin position="235"/>
        <end position="311"/>
    </location>
</feature>
<evidence type="ECO:0000256" key="2">
    <source>
        <dbReference type="SAM" id="SignalP"/>
    </source>
</evidence>